<dbReference type="Proteomes" id="UP001432146">
    <property type="component" value="Unassembled WGS sequence"/>
</dbReference>
<dbReference type="EMBL" id="JAWNGG020000005">
    <property type="protein sequence ID" value="KAK9310129.1"/>
    <property type="molecule type" value="Genomic_DNA"/>
</dbReference>
<keyword evidence="2" id="KW-1185">Reference proteome</keyword>
<evidence type="ECO:0000313" key="2">
    <source>
        <dbReference type="Proteomes" id="UP001432146"/>
    </source>
</evidence>
<sequence>MTTVHSLFDGETVGIDGETPCSSLSFESANSRHLGKSIALDKPGLEYRKRSPYSREFYYKNTSFEDRRNTSMVEPCE</sequence>
<dbReference type="AlphaFoldDB" id="A0AAW1AJL5"/>
<proteinExistence type="predicted"/>
<gene>
    <name evidence="1" type="ORF">QLX08_000419</name>
</gene>
<comment type="caution">
    <text evidence="1">The sequence shown here is derived from an EMBL/GenBank/DDBJ whole genome shotgun (WGS) entry which is preliminary data.</text>
</comment>
<name>A0AAW1AJL5_9HYME</name>
<evidence type="ECO:0000313" key="1">
    <source>
        <dbReference type="EMBL" id="KAK9310129.1"/>
    </source>
</evidence>
<reference evidence="1 2" key="1">
    <citation type="submission" date="2024-05" db="EMBL/GenBank/DDBJ databases">
        <title>The nuclear and mitochondrial genome assemblies of Tetragonisca angustula (Apidae: Meliponini), a tiny yet remarkable pollinator in the Neotropics.</title>
        <authorList>
            <person name="Ferrari R."/>
            <person name="Ricardo P.C."/>
            <person name="Dias F.C."/>
            <person name="Araujo N.S."/>
            <person name="Soares D.O."/>
            <person name="Zhou Q.-S."/>
            <person name="Zhu C.-D."/>
            <person name="Coutinho L."/>
            <person name="Airas M.C."/>
            <person name="Batista T.M."/>
        </authorList>
    </citation>
    <scope>NUCLEOTIDE SEQUENCE [LARGE SCALE GENOMIC DNA]</scope>
    <source>
        <strain evidence="1">ASF017062</strain>
        <tissue evidence="1">Abdomen</tissue>
    </source>
</reference>
<accession>A0AAW1AJL5</accession>
<organism evidence="1 2">
    <name type="scientific">Tetragonisca angustula</name>
    <dbReference type="NCBI Taxonomy" id="166442"/>
    <lineage>
        <taxon>Eukaryota</taxon>
        <taxon>Metazoa</taxon>
        <taxon>Ecdysozoa</taxon>
        <taxon>Arthropoda</taxon>
        <taxon>Hexapoda</taxon>
        <taxon>Insecta</taxon>
        <taxon>Pterygota</taxon>
        <taxon>Neoptera</taxon>
        <taxon>Endopterygota</taxon>
        <taxon>Hymenoptera</taxon>
        <taxon>Apocrita</taxon>
        <taxon>Aculeata</taxon>
        <taxon>Apoidea</taxon>
        <taxon>Anthophila</taxon>
        <taxon>Apidae</taxon>
        <taxon>Tetragonisca</taxon>
    </lineage>
</organism>
<protein>
    <submittedName>
        <fullName evidence="1">Uncharacterized protein</fullName>
    </submittedName>
</protein>